<keyword evidence="2" id="KW-0597">Phosphoprotein</keyword>
<feature type="compositionally biased region" description="Low complexity" evidence="4">
    <location>
        <begin position="526"/>
        <end position="536"/>
    </location>
</feature>
<dbReference type="PANTHER" id="PTHR14130:SF14">
    <property type="entry name" value="RHO GTPASE-ACTIVATING PROTEIN 92B"/>
    <property type="match status" value="1"/>
</dbReference>
<dbReference type="InterPro" id="IPR008936">
    <property type="entry name" value="Rho_GTPase_activation_prot"/>
</dbReference>
<dbReference type="GO" id="GO:0035020">
    <property type="term" value="P:regulation of Rac protein signal transduction"/>
    <property type="evidence" value="ECO:0007669"/>
    <property type="project" value="TreeGrafter"/>
</dbReference>
<reference evidence="6" key="2">
    <citation type="submission" date="2020-06" db="EMBL/GenBank/DDBJ databases">
        <authorList>
            <person name="Ji K."/>
            <person name="Li J."/>
        </authorList>
    </citation>
    <scope>NUCLEOTIDE SEQUENCE</scope>
    <source>
        <strain evidence="6">JKM2019</strain>
        <tissue evidence="6">Whole body</tissue>
    </source>
</reference>
<feature type="region of interest" description="Disordered" evidence="4">
    <location>
        <begin position="639"/>
        <end position="693"/>
    </location>
</feature>
<dbReference type="SMART" id="SM00324">
    <property type="entry name" value="RhoGAP"/>
    <property type="match status" value="1"/>
</dbReference>
<feature type="compositionally biased region" description="Polar residues" evidence="4">
    <location>
        <begin position="537"/>
        <end position="551"/>
    </location>
</feature>
<dbReference type="InterPro" id="IPR047165">
    <property type="entry name" value="RHG17/44/SH3BP1-like"/>
</dbReference>
<keyword evidence="8" id="KW-1185">Reference proteome</keyword>
<feature type="compositionally biased region" description="Pro residues" evidence="4">
    <location>
        <begin position="658"/>
        <end position="668"/>
    </location>
</feature>
<evidence type="ECO:0000313" key="8">
    <source>
        <dbReference type="Proteomes" id="UP000790347"/>
    </source>
</evidence>
<dbReference type="Gene3D" id="1.10.555.10">
    <property type="entry name" value="Rho GTPase activation protein"/>
    <property type="match status" value="1"/>
</dbReference>
<feature type="compositionally biased region" description="Low complexity" evidence="4">
    <location>
        <begin position="853"/>
        <end position="864"/>
    </location>
</feature>
<keyword evidence="3" id="KW-0175">Coiled coil</keyword>
<evidence type="ECO:0000256" key="2">
    <source>
        <dbReference type="ARBA" id="ARBA00022553"/>
    </source>
</evidence>
<dbReference type="Gene3D" id="1.20.1270.60">
    <property type="entry name" value="Arfaptin homology (AH) domain/BAR domain"/>
    <property type="match status" value="1"/>
</dbReference>
<dbReference type="PROSITE" id="PS50238">
    <property type="entry name" value="RHOGAP"/>
    <property type="match status" value="1"/>
</dbReference>
<dbReference type="GO" id="GO:0007165">
    <property type="term" value="P:signal transduction"/>
    <property type="evidence" value="ECO:0007669"/>
    <property type="project" value="InterPro"/>
</dbReference>
<reference evidence="7" key="4">
    <citation type="journal article" date="2022" name="Res Sq">
        <title>Comparative Genomics Reveals Insights into the Divergent Evolution of Astigmatic Mites and Household Pest Adaptations.</title>
        <authorList>
            <person name="Xiong Q."/>
            <person name="Wan A.T.-Y."/>
            <person name="Liu X.-Y."/>
            <person name="Fung C.S.-H."/>
            <person name="Xiao X."/>
            <person name="Malainual N."/>
            <person name="Hou J."/>
            <person name="Wang L."/>
            <person name="Wang M."/>
            <person name="Yang K."/>
            <person name="Cui Y."/>
            <person name="Leung E."/>
            <person name="Nong W."/>
            <person name="Shin S.-K."/>
            <person name="Au S."/>
            <person name="Jeong K.Y."/>
            <person name="Chew F.T."/>
            <person name="Hui J."/>
            <person name="Leung T.F."/>
            <person name="Tungtrongchitr A."/>
            <person name="Zhong N."/>
            <person name="Liu Z."/>
            <person name="Tsui S."/>
        </authorList>
    </citation>
    <scope>NUCLEOTIDE SEQUENCE</scope>
    <source>
        <strain evidence="7">Derf</strain>
        <tissue evidence="7">Whole organism</tissue>
    </source>
</reference>
<name>A0A922L2Z5_DERFA</name>
<keyword evidence="1" id="KW-0343">GTPase activation</keyword>
<dbReference type="OrthoDB" id="19923at2759"/>
<dbReference type="FunFam" id="1.10.555.10:FF:000001">
    <property type="entry name" value="Rho GTPase activating protein 44"/>
    <property type="match status" value="1"/>
</dbReference>
<evidence type="ECO:0000256" key="3">
    <source>
        <dbReference type="SAM" id="Coils"/>
    </source>
</evidence>
<feature type="domain" description="Rho-GAP" evidence="5">
    <location>
        <begin position="263"/>
        <end position="449"/>
    </location>
</feature>
<dbReference type="Proteomes" id="UP000828236">
    <property type="component" value="Unassembled WGS sequence"/>
</dbReference>
<feature type="coiled-coil region" evidence="3">
    <location>
        <begin position="146"/>
        <end position="204"/>
    </location>
</feature>
<proteinExistence type="predicted"/>
<dbReference type="GO" id="GO:0032956">
    <property type="term" value="P:regulation of actin cytoskeleton organization"/>
    <property type="evidence" value="ECO:0007669"/>
    <property type="project" value="TreeGrafter"/>
</dbReference>
<organism evidence="7 8">
    <name type="scientific">Dermatophagoides farinae</name>
    <name type="common">American house dust mite</name>
    <dbReference type="NCBI Taxonomy" id="6954"/>
    <lineage>
        <taxon>Eukaryota</taxon>
        <taxon>Metazoa</taxon>
        <taxon>Ecdysozoa</taxon>
        <taxon>Arthropoda</taxon>
        <taxon>Chelicerata</taxon>
        <taxon>Arachnida</taxon>
        <taxon>Acari</taxon>
        <taxon>Acariformes</taxon>
        <taxon>Sarcoptiformes</taxon>
        <taxon>Astigmata</taxon>
        <taxon>Psoroptidia</taxon>
        <taxon>Analgoidea</taxon>
        <taxon>Pyroglyphidae</taxon>
        <taxon>Dermatophagoidinae</taxon>
        <taxon>Dermatophagoides</taxon>
    </lineage>
</organism>
<dbReference type="EMBL" id="ASGP02000003">
    <property type="protein sequence ID" value="KAH9516568.1"/>
    <property type="molecule type" value="Genomic_DNA"/>
</dbReference>
<sequence>MNQFNKFKDFVHGNSVLLKSKNDRQILSTEVIKDEKHMENIKSILTTAEKKLSNSLISPRRTSGADPVAPEKKTKKFPSTSLNKFFNEASEILSLSKNDSVLSKTLLTCSQLQNEFTQILAEHESNIEQDCLNQIEKYLDEDLPSIHRTRKQLTKAYEELKTARAKHDSFTRNAQQSLDMQNKIETLKKDVEYSEHKLEQCQDAYEIEIFDFLGKELTISEIFFRYIKLLEIYHEQMLQQIHHYIPVLEGVLKNTSQRPVFGCPLEEHLRSSGRKISVVIEKCVEYLWPFVKEEGLFRISGSVSKVKRMRNAFNAGRLEALTEMKNDAPAVVSTMKSYLRELPEPLLTFRLYPDWVEAVKESNPNERLKSIWTICKQLPEANRNNLCYLMKFLNELTKYSELNKMSSQNLAIALGPSLLWSEGDSYDLSMSNHLPTLVEALITYCDYFFPDEFSEFTTNSPASPIQTSMVDNSSSFSDNSDDQDSSLNTAKLSPLLNRHHHSSNNKINQQQMDKKKKPAPKPPPSMTSSQSSLQSTNIDLSPTGSLTSSSKIRPKIASFKFQKPPAINKPTLSEHGENITIIENKFSRHSELIMKGSNRVESPPAAIYLTTGGPVTSSLSPGIYLRKSPESMTTFRPQAQGITTTKIRPKSVCERPMVAPPSVPPRPSLTPKQSKAEMAHQNSKPQQQQLSSNDNIQLIDKYPEFNHIDSESDDQSSRSSKDLSDLSLQQKVLINFKKDSTLNDEGRQSPIYPSLEKMIEKDDDDDDDDEEMKIPSEPETTPPPPRKPPRTHSSNSSTGSSSNLSINDGRESILDTTSSLSPKNLKKQHQRSASTSISTSNNNNNPDIDDNSKLNLNSSNISQSKTHHQTYL</sequence>
<dbReference type="InterPro" id="IPR027267">
    <property type="entry name" value="AH/BAR_dom_sf"/>
</dbReference>
<feature type="region of interest" description="Disordered" evidence="4">
    <location>
        <begin position="460"/>
        <end position="551"/>
    </location>
</feature>
<feature type="compositionally biased region" description="Low complexity" evidence="4">
    <location>
        <begin position="832"/>
        <end position="846"/>
    </location>
</feature>
<dbReference type="SUPFAM" id="SSF103657">
    <property type="entry name" value="BAR/IMD domain-like"/>
    <property type="match status" value="1"/>
</dbReference>
<protein>
    <submittedName>
        <fullName evidence="6 7">Rho GTPase-activating protein 17</fullName>
    </submittedName>
</protein>
<dbReference type="InterPro" id="IPR004148">
    <property type="entry name" value="BAR_dom"/>
</dbReference>
<evidence type="ECO:0000256" key="4">
    <source>
        <dbReference type="SAM" id="MobiDB-lite"/>
    </source>
</evidence>
<feature type="compositionally biased region" description="Polar residues" evidence="4">
    <location>
        <begin position="680"/>
        <end position="693"/>
    </location>
</feature>
<evidence type="ECO:0000259" key="5">
    <source>
        <dbReference type="PROSITE" id="PS50238"/>
    </source>
</evidence>
<evidence type="ECO:0000256" key="1">
    <source>
        <dbReference type="ARBA" id="ARBA00022468"/>
    </source>
</evidence>
<reference evidence="7" key="1">
    <citation type="submission" date="2013-05" db="EMBL/GenBank/DDBJ databases">
        <authorList>
            <person name="Yim A.K.Y."/>
            <person name="Chan T.F."/>
            <person name="Ji K.M."/>
            <person name="Liu X.Y."/>
            <person name="Zhou J.W."/>
            <person name="Li R.Q."/>
            <person name="Yang K.Y."/>
            <person name="Li J."/>
            <person name="Li M."/>
            <person name="Law P.T.W."/>
            <person name="Wu Y.L."/>
            <person name="Cai Z.L."/>
            <person name="Qin H."/>
            <person name="Bao Y."/>
            <person name="Leung R.K.K."/>
            <person name="Ng P.K.S."/>
            <person name="Zou J."/>
            <person name="Zhong X.J."/>
            <person name="Ran P.X."/>
            <person name="Zhong N.S."/>
            <person name="Liu Z.G."/>
            <person name="Tsui S.K.W."/>
        </authorList>
    </citation>
    <scope>NUCLEOTIDE SEQUENCE</scope>
    <source>
        <strain evidence="7">Derf</strain>
        <tissue evidence="7">Whole organism</tissue>
    </source>
</reference>
<dbReference type="EMBL" id="SDOV01000001">
    <property type="protein sequence ID" value="KAH7646188.1"/>
    <property type="molecule type" value="Genomic_DNA"/>
</dbReference>
<dbReference type="Pfam" id="PF00620">
    <property type="entry name" value="RhoGAP"/>
    <property type="match status" value="1"/>
</dbReference>
<dbReference type="PANTHER" id="PTHR14130">
    <property type="entry name" value="3BP-1 RELATED RHOGAP"/>
    <property type="match status" value="1"/>
</dbReference>
<dbReference type="Proteomes" id="UP000790347">
    <property type="component" value="Unassembled WGS sequence"/>
</dbReference>
<evidence type="ECO:0000313" key="7">
    <source>
        <dbReference type="EMBL" id="KAH9516568.1"/>
    </source>
</evidence>
<reference evidence="6" key="3">
    <citation type="journal article" date="2021" name="World Allergy Organ. J.">
        <title>Chromosome-level assembly of Dermatophagoides farinae genome and transcriptome reveals two novel allergens Der f 37 and Der f 39.</title>
        <authorList>
            <person name="Chen J."/>
            <person name="Cai Z."/>
            <person name="Fan D."/>
            <person name="Hu J."/>
            <person name="Hou Y."/>
            <person name="He Y."/>
            <person name="Zhang Z."/>
            <person name="Zhao Z."/>
            <person name="Gao P."/>
            <person name="Hu W."/>
            <person name="Sun J."/>
            <person name="Li J."/>
            <person name="Ji K."/>
        </authorList>
    </citation>
    <scope>NUCLEOTIDE SEQUENCE</scope>
    <source>
        <strain evidence="6">JKM2019</strain>
    </source>
</reference>
<feature type="compositionally biased region" description="Polar residues" evidence="4">
    <location>
        <begin position="460"/>
        <end position="470"/>
    </location>
</feature>
<evidence type="ECO:0000313" key="6">
    <source>
        <dbReference type="EMBL" id="KAH7646188.1"/>
    </source>
</evidence>
<dbReference type="GO" id="GO:0005737">
    <property type="term" value="C:cytoplasm"/>
    <property type="evidence" value="ECO:0007669"/>
    <property type="project" value="InterPro"/>
</dbReference>
<dbReference type="Pfam" id="PF03114">
    <property type="entry name" value="BAR"/>
    <property type="match status" value="1"/>
</dbReference>
<accession>A0A922L2Z5</accession>
<dbReference type="InterPro" id="IPR000198">
    <property type="entry name" value="RhoGAP_dom"/>
</dbReference>
<feature type="compositionally biased region" description="Low complexity" evidence="4">
    <location>
        <begin position="791"/>
        <end position="807"/>
    </location>
</feature>
<feature type="compositionally biased region" description="Acidic residues" evidence="4">
    <location>
        <begin position="761"/>
        <end position="771"/>
    </location>
</feature>
<dbReference type="AlphaFoldDB" id="A0A922L2Z5"/>
<gene>
    <name evidence="7" type="primary">ARHGAP17</name>
    <name evidence="7" type="ORF">DERF_007303</name>
    <name evidence="6" type="ORF">HUG17_1726</name>
</gene>
<dbReference type="GO" id="GO:0005096">
    <property type="term" value="F:GTPase activator activity"/>
    <property type="evidence" value="ECO:0007669"/>
    <property type="project" value="UniProtKB-KW"/>
</dbReference>
<dbReference type="SUPFAM" id="SSF48350">
    <property type="entry name" value="GTPase activation domain, GAP"/>
    <property type="match status" value="1"/>
</dbReference>
<feature type="region of interest" description="Disordered" evidence="4">
    <location>
        <begin position="739"/>
        <end position="872"/>
    </location>
</feature>
<comment type="caution">
    <text evidence="7">The sequence shown here is derived from an EMBL/GenBank/DDBJ whole genome shotgun (WGS) entry which is preliminary data.</text>
</comment>